<feature type="modified residue" description="4-aspartylphosphate" evidence="10">
    <location>
        <position position="52"/>
    </location>
</feature>
<keyword evidence="7" id="KW-0238">DNA-binding</keyword>
<evidence type="ECO:0000259" key="12">
    <source>
        <dbReference type="PROSITE" id="PS50110"/>
    </source>
</evidence>
<evidence type="ECO:0000256" key="8">
    <source>
        <dbReference type="ARBA" id="ARBA00023163"/>
    </source>
</evidence>
<evidence type="ECO:0000256" key="4">
    <source>
        <dbReference type="ARBA" id="ARBA00022553"/>
    </source>
</evidence>
<dbReference type="RefSeq" id="WP_202747412.1">
    <property type="nucleotide sequence ID" value="NZ_JAESWC010000002.1"/>
</dbReference>
<dbReference type="InterPro" id="IPR020449">
    <property type="entry name" value="Tscrpt_reg_AraC-type_HTH"/>
</dbReference>
<comment type="caution">
    <text evidence="13">The sequence shown here is derived from an EMBL/GenBank/DDBJ whole genome shotgun (WGS) entry which is preliminary data.</text>
</comment>
<keyword evidence="6" id="KW-0805">Transcription regulation</keyword>
<protein>
    <recommendedName>
        <fullName evidence="2">Stage 0 sporulation protein A homolog</fullName>
    </recommendedName>
</protein>
<keyword evidence="5" id="KW-0902">Two-component regulatory system</keyword>
<keyword evidence="4 10" id="KW-0597">Phosphoprotein</keyword>
<comment type="function">
    <text evidence="9">May play the central regulatory role in sporulation. It may be an element of the effector pathway responsible for the activation of sporulation genes in response to nutritional stress. Spo0A may act in concert with spo0H (a sigma factor) to control the expression of some genes that are critical to the sporulation process.</text>
</comment>
<gene>
    <name evidence="13" type="ORF">JK636_03210</name>
</gene>
<name>A0ABS1T5Z9_9CLOT</name>
<dbReference type="InterPro" id="IPR009057">
    <property type="entry name" value="Homeodomain-like_sf"/>
</dbReference>
<evidence type="ECO:0000256" key="7">
    <source>
        <dbReference type="ARBA" id="ARBA00023125"/>
    </source>
</evidence>
<evidence type="ECO:0000256" key="1">
    <source>
        <dbReference type="ARBA" id="ARBA00004496"/>
    </source>
</evidence>
<dbReference type="PROSITE" id="PS01124">
    <property type="entry name" value="HTH_ARAC_FAMILY_2"/>
    <property type="match status" value="1"/>
</dbReference>
<feature type="domain" description="Response regulatory" evidence="12">
    <location>
        <begin position="1"/>
        <end position="117"/>
    </location>
</feature>
<keyword evidence="14" id="KW-1185">Reference proteome</keyword>
<evidence type="ECO:0000256" key="5">
    <source>
        <dbReference type="ARBA" id="ARBA00023012"/>
    </source>
</evidence>
<reference evidence="13 14" key="1">
    <citation type="submission" date="2021-01" db="EMBL/GenBank/DDBJ databases">
        <title>Genome public.</title>
        <authorList>
            <person name="Liu C."/>
            <person name="Sun Q."/>
        </authorList>
    </citation>
    <scope>NUCLEOTIDE SEQUENCE [LARGE SCALE GENOMIC DNA]</scope>
    <source>
        <strain evidence="13 14">YIM B02515</strain>
    </source>
</reference>
<evidence type="ECO:0000256" key="9">
    <source>
        <dbReference type="ARBA" id="ARBA00024867"/>
    </source>
</evidence>
<evidence type="ECO:0000256" key="2">
    <source>
        <dbReference type="ARBA" id="ARBA00018672"/>
    </source>
</evidence>
<dbReference type="PRINTS" id="PR00032">
    <property type="entry name" value="HTHARAC"/>
</dbReference>
<dbReference type="InterPro" id="IPR018060">
    <property type="entry name" value="HTH_AraC"/>
</dbReference>
<proteinExistence type="predicted"/>
<evidence type="ECO:0000313" key="13">
    <source>
        <dbReference type="EMBL" id="MBL4934764.1"/>
    </source>
</evidence>
<dbReference type="Gene3D" id="3.40.50.2300">
    <property type="match status" value="1"/>
</dbReference>
<sequence>MIVDDMEIVKLQLKRLKVWGETSGFEITVEARNGHEALEKLKANPVDLIITDIRMPMVDGIELLEKVMKKKLVHCVVLLSEYSEFEYVRQGLVLGAFDYLVKPVNSNDISKLLERVKSFIIEKKQEEKKIMAYTPLADIKQILELIQSGRSAEDLACAIFDKIISEYEDKAKIRYLITEFLEEVLEATNNNMPWFMKFADVSCIKILNLRDLTSIEELRDIYISCINNLETEINCLYLGKSYGSLINKISIFVLQNVENEVTLPVIANFLQMNKNYICEIFKKKAGISLLDYITKVKMERAKKMLAESENRSYEIADKLGYNDPEYFSKLFKKYSGVSPIEYRRFKNSRTII</sequence>
<dbReference type="SMART" id="SM00342">
    <property type="entry name" value="HTH_ARAC"/>
    <property type="match status" value="1"/>
</dbReference>
<comment type="subcellular location">
    <subcellularLocation>
        <location evidence="1">Cytoplasm</location>
    </subcellularLocation>
</comment>
<dbReference type="InterPro" id="IPR001789">
    <property type="entry name" value="Sig_transdc_resp-reg_receiver"/>
</dbReference>
<feature type="domain" description="HTH araC/xylS-type" evidence="11">
    <location>
        <begin position="247"/>
        <end position="345"/>
    </location>
</feature>
<dbReference type="CDD" id="cd17536">
    <property type="entry name" value="REC_YesN-like"/>
    <property type="match status" value="1"/>
</dbReference>
<dbReference type="Pfam" id="PF12833">
    <property type="entry name" value="HTH_18"/>
    <property type="match status" value="1"/>
</dbReference>
<dbReference type="PANTHER" id="PTHR42713">
    <property type="entry name" value="HISTIDINE KINASE-RELATED"/>
    <property type="match status" value="1"/>
</dbReference>
<dbReference type="SMART" id="SM00448">
    <property type="entry name" value="REC"/>
    <property type="match status" value="1"/>
</dbReference>
<dbReference type="InterPro" id="IPR011006">
    <property type="entry name" value="CheY-like_superfamily"/>
</dbReference>
<accession>A0ABS1T5Z9</accession>
<evidence type="ECO:0000313" key="14">
    <source>
        <dbReference type="Proteomes" id="UP000632377"/>
    </source>
</evidence>
<dbReference type="EMBL" id="JAESWC010000002">
    <property type="protein sequence ID" value="MBL4934764.1"/>
    <property type="molecule type" value="Genomic_DNA"/>
</dbReference>
<dbReference type="Gene3D" id="1.10.10.60">
    <property type="entry name" value="Homeodomain-like"/>
    <property type="match status" value="2"/>
</dbReference>
<evidence type="ECO:0000256" key="6">
    <source>
        <dbReference type="ARBA" id="ARBA00023015"/>
    </source>
</evidence>
<evidence type="ECO:0000256" key="3">
    <source>
        <dbReference type="ARBA" id="ARBA00022490"/>
    </source>
</evidence>
<dbReference type="PROSITE" id="PS50110">
    <property type="entry name" value="RESPONSE_REGULATORY"/>
    <property type="match status" value="1"/>
</dbReference>
<dbReference type="SUPFAM" id="SSF46689">
    <property type="entry name" value="Homeodomain-like"/>
    <property type="match status" value="1"/>
</dbReference>
<dbReference type="InterPro" id="IPR051552">
    <property type="entry name" value="HptR"/>
</dbReference>
<dbReference type="SUPFAM" id="SSF52172">
    <property type="entry name" value="CheY-like"/>
    <property type="match status" value="1"/>
</dbReference>
<keyword evidence="8" id="KW-0804">Transcription</keyword>
<evidence type="ECO:0000256" key="10">
    <source>
        <dbReference type="PROSITE-ProRule" id="PRU00169"/>
    </source>
</evidence>
<keyword evidence="3" id="KW-0963">Cytoplasm</keyword>
<evidence type="ECO:0000259" key="11">
    <source>
        <dbReference type="PROSITE" id="PS01124"/>
    </source>
</evidence>
<dbReference type="PANTHER" id="PTHR42713:SF3">
    <property type="entry name" value="TRANSCRIPTIONAL REGULATORY PROTEIN HPTR"/>
    <property type="match status" value="1"/>
</dbReference>
<dbReference type="Proteomes" id="UP000632377">
    <property type="component" value="Unassembled WGS sequence"/>
</dbReference>
<organism evidence="13 14">
    <name type="scientific">Clostridium rhizosphaerae</name>
    <dbReference type="NCBI Taxonomy" id="2803861"/>
    <lineage>
        <taxon>Bacteria</taxon>
        <taxon>Bacillati</taxon>
        <taxon>Bacillota</taxon>
        <taxon>Clostridia</taxon>
        <taxon>Eubacteriales</taxon>
        <taxon>Clostridiaceae</taxon>
        <taxon>Clostridium</taxon>
    </lineage>
</organism>
<dbReference type="Pfam" id="PF00072">
    <property type="entry name" value="Response_reg"/>
    <property type="match status" value="1"/>
</dbReference>